<name>A0ABW1T665_9ACTN</name>
<dbReference type="InterPro" id="IPR023393">
    <property type="entry name" value="START-like_dom_sf"/>
</dbReference>
<keyword evidence="2" id="KW-1185">Reference proteome</keyword>
<sequence length="139" mass="15054">MPTFEATTAIAAPAPAVWGTLLATDRWTGWDPQLERVDGALTEGGRLEIRVRDNPRPFTLRVTAWEPHGRIVLTGGMPLGLFTGTRTYALAEAGGRTTMTMRETYTGPLAGVIDRSIPDLQPSFDAFVAGLRRAAEGQE</sequence>
<dbReference type="EMBL" id="JBHSTI010000043">
    <property type="protein sequence ID" value="MFC6239545.1"/>
    <property type="molecule type" value="Genomic_DNA"/>
</dbReference>
<dbReference type="CDD" id="cd07822">
    <property type="entry name" value="SRPBCC_4"/>
    <property type="match status" value="1"/>
</dbReference>
<dbReference type="RefSeq" id="WP_386768863.1">
    <property type="nucleotide sequence ID" value="NZ_JBHSTI010000043.1"/>
</dbReference>
<organism evidence="1 2">
    <name type="scientific">Longivirga aurantiaca</name>
    <dbReference type="NCBI Taxonomy" id="1837743"/>
    <lineage>
        <taxon>Bacteria</taxon>
        <taxon>Bacillati</taxon>
        <taxon>Actinomycetota</taxon>
        <taxon>Actinomycetes</taxon>
        <taxon>Sporichthyales</taxon>
        <taxon>Sporichthyaceae</taxon>
        <taxon>Longivirga</taxon>
    </lineage>
</organism>
<dbReference type="Pfam" id="PF10604">
    <property type="entry name" value="Polyketide_cyc2"/>
    <property type="match status" value="1"/>
</dbReference>
<reference evidence="2" key="1">
    <citation type="journal article" date="2019" name="Int. J. Syst. Evol. Microbiol.">
        <title>The Global Catalogue of Microorganisms (GCM) 10K type strain sequencing project: providing services to taxonomists for standard genome sequencing and annotation.</title>
        <authorList>
            <consortium name="The Broad Institute Genomics Platform"/>
            <consortium name="The Broad Institute Genome Sequencing Center for Infectious Disease"/>
            <person name="Wu L."/>
            <person name="Ma J."/>
        </authorList>
    </citation>
    <scope>NUCLEOTIDE SEQUENCE [LARGE SCALE GENOMIC DNA]</scope>
    <source>
        <strain evidence="2">CGMCC 4.7317</strain>
    </source>
</reference>
<protein>
    <submittedName>
        <fullName evidence="1">SRPBCC family protein</fullName>
    </submittedName>
</protein>
<dbReference type="InterPro" id="IPR019587">
    <property type="entry name" value="Polyketide_cyclase/dehydratase"/>
</dbReference>
<accession>A0ABW1T665</accession>
<evidence type="ECO:0000313" key="2">
    <source>
        <dbReference type="Proteomes" id="UP001596138"/>
    </source>
</evidence>
<dbReference type="SUPFAM" id="SSF55961">
    <property type="entry name" value="Bet v1-like"/>
    <property type="match status" value="1"/>
</dbReference>
<evidence type="ECO:0000313" key="1">
    <source>
        <dbReference type="EMBL" id="MFC6239545.1"/>
    </source>
</evidence>
<comment type="caution">
    <text evidence="1">The sequence shown here is derived from an EMBL/GenBank/DDBJ whole genome shotgun (WGS) entry which is preliminary data.</text>
</comment>
<dbReference type="Proteomes" id="UP001596138">
    <property type="component" value="Unassembled WGS sequence"/>
</dbReference>
<dbReference type="Gene3D" id="3.30.530.20">
    <property type="match status" value="1"/>
</dbReference>
<proteinExistence type="predicted"/>
<gene>
    <name evidence="1" type="ORF">ACFQGU_16860</name>
</gene>